<gene>
    <name evidence="1" type="ORF">Cni_G27031</name>
</gene>
<name>A0AAQ3QR10_9LILI</name>
<dbReference type="SUPFAM" id="SSF51126">
    <property type="entry name" value="Pectin lyase-like"/>
    <property type="match status" value="1"/>
</dbReference>
<dbReference type="InterPro" id="IPR012334">
    <property type="entry name" value="Pectin_lyas_fold"/>
</dbReference>
<accession>A0AAQ3QR10</accession>
<organism evidence="1 2">
    <name type="scientific">Canna indica</name>
    <name type="common">Indian-shot</name>
    <dbReference type="NCBI Taxonomy" id="4628"/>
    <lineage>
        <taxon>Eukaryota</taxon>
        <taxon>Viridiplantae</taxon>
        <taxon>Streptophyta</taxon>
        <taxon>Embryophyta</taxon>
        <taxon>Tracheophyta</taxon>
        <taxon>Spermatophyta</taxon>
        <taxon>Magnoliopsida</taxon>
        <taxon>Liliopsida</taxon>
        <taxon>Zingiberales</taxon>
        <taxon>Cannaceae</taxon>
        <taxon>Canna</taxon>
    </lineage>
</organism>
<keyword evidence="2" id="KW-1185">Reference proteome</keyword>
<protein>
    <recommendedName>
        <fullName evidence="3">Pectinesterase</fullName>
    </recommendedName>
</protein>
<dbReference type="Gene3D" id="2.160.20.10">
    <property type="entry name" value="Single-stranded right-handed beta-helix, Pectin lyase-like"/>
    <property type="match status" value="1"/>
</dbReference>
<evidence type="ECO:0008006" key="3">
    <source>
        <dbReference type="Google" id="ProtNLM"/>
    </source>
</evidence>
<evidence type="ECO:0000313" key="1">
    <source>
        <dbReference type="EMBL" id="WOL18238.1"/>
    </source>
</evidence>
<reference evidence="1 2" key="1">
    <citation type="submission" date="2023-10" db="EMBL/GenBank/DDBJ databases">
        <title>Chromosome-scale genome assembly provides insights into flower coloration mechanisms of Canna indica.</title>
        <authorList>
            <person name="Li C."/>
        </authorList>
    </citation>
    <scope>NUCLEOTIDE SEQUENCE [LARGE SCALE GENOMIC DNA]</scope>
    <source>
        <tissue evidence="1">Flower</tissue>
    </source>
</reference>
<dbReference type="EMBL" id="CP136897">
    <property type="protein sequence ID" value="WOL18238.1"/>
    <property type="molecule type" value="Genomic_DNA"/>
</dbReference>
<proteinExistence type="predicted"/>
<evidence type="ECO:0000313" key="2">
    <source>
        <dbReference type="Proteomes" id="UP001327560"/>
    </source>
</evidence>
<sequence length="145" mass="16544">MQPSSSPGRTYRASLLLKDGMTGMIPRETSLWLILSTSSFFSCLDSLICISLDHGKLHSDCRSVYFGEYECIGPGANYSQRAAYAKQLDQCQAASFMDISYIEGKDWALPPRYSDWYNPCADRRHRDDVTREYQNEMEEQATDDV</sequence>
<dbReference type="InterPro" id="IPR011050">
    <property type="entry name" value="Pectin_lyase_fold/virulence"/>
</dbReference>
<dbReference type="Proteomes" id="UP001327560">
    <property type="component" value="Chromosome 8"/>
</dbReference>
<dbReference type="AlphaFoldDB" id="A0AAQ3QR10"/>